<dbReference type="KEGG" id="hbo:Hbor_18940"/>
<dbReference type="EMBL" id="AOHT01000052">
    <property type="protein sequence ID" value="ELY23264.1"/>
    <property type="molecule type" value="Genomic_DNA"/>
</dbReference>
<dbReference type="HOGENOM" id="CLU_3245219_0_0_2"/>
<proteinExistence type="predicted"/>
<keyword evidence="4" id="KW-1185">Reference proteome</keyword>
<sequence length="42" mass="4409">MGGPILPRQQPSSVAHALDADGERPISGSVRETGDGFEWTGE</sequence>
<reference evidence="3 5" key="2">
    <citation type="journal article" date="2014" name="PLoS Genet.">
        <title>Phylogenetically driven sequencing of extremely halophilic archaea reveals strategies for static and dynamic osmo-response.</title>
        <authorList>
            <person name="Becker E.A."/>
            <person name="Seitzer P.M."/>
            <person name="Tritt A."/>
            <person name="Larsen D."/>
            <person name="Krusor M."/>
            <person name="Yao A.I."/>
            <person name="Wu D."/>
            <person name="Madern D."/>
            <person name="Eisen J.A."/>
            <person name="Darling A.E."/>
            <person name="Facciotti M.T."/>
        </authorList>
    </citation>
    <scope>NUCLEOTIDE SEQUENCE [LARGE SCALE GENOMIC DNA]</scope>
    <source>
        <strain evidence="3 5">DSM 11551</strain>
    </source>
</reference>
<gene>
    <name evidence="2" type="ordered locus">Hbor_18940</name>
    <name evidence="3" type="ORF">C499_18952</name>
</gene>
<name>E4NNC3_HALBP</name>
<protein>
    <submittedName>
        <fullName evidence="2">Uncharacterized protein</fullName>
    </submittedName>
</protein>
<accession>E4NNC3</accession>
<evidence type="ECO:0000313" key="5">
    <source>
        <dbReference type="Proteomes" id="UP000011585"/>
    </source>
</evidence>
<evidence type="ECO:0000313" key="2">
    <source>
        <dbReference type="EMBL" id="ADQ67461.1"/>
    </source>
</evidence>
<dbReference type="Proteomes" id="UP000011585">
    <property type="component" value="Unassembled WGS sequence"/>
</dbReference>
<dbReference type="EMBL" id="CP001690">
    <property type="protein sequence ID" value="ADQ67461.1"/>
    <property type="molecule type" value="Genomic_DNA"/>
</dbReference>
<organism evidence="2 4">
    <name type="scientific">Halogeometricum borinquense (strain ATCC 700274 / DSM 11551 / JCM 10706 / KCTC 4070 / PR3)</name>
    <dbReference type="NCBI Taxonomy" id="469382"/>
    <lineage>
        <taxon>Archaea</taxon>
        <taxon>Methanobacteriati</taxon>
        <taxon>Methanobacteriota</taxon>
        <taxon>Stenosarchaea group</taxon>
        <taxon>Halobacteria</taxon>
        <taxon>Halobacteriales</taxon>
        <taxon>Haloferacaceae</taxon>
        <taxon>Halogeometricum</taxon>
    </lineage>
</organism>
<dbReference type="Proteomes" id="UP000006663">
    <property type="component" value="Chromosome"/>
</dbReference>
<evidence type="ECO:0000256" key="1">
    <source>
        <dbReference type="SAM" id="MobiDB-lite"/>
    </source>
</evidence>
<dbReference type="RefSeq" id="WP_006057084.1">
    <property type="nucleotide sequence ID" value="NC_014729.1"/>
</dbReference>
<evidence type="ECO:0000313" key="3">
    <source>
        <dbReference type="EMBL" id="ELY23264.1"/>
    </source>
</evidence>
<reference evidence="2 4" key="1">
    <citation type="journal article" date="2009" name="Stand. Genomic Sci.">
        <title>Complete genome sequence of Halogeometricum borinquense type strain (PR3).</title>
        <authorList>
            <person name="Malfatti S."/>
            <person name="Tindall B.J."/>
            <person name="Schneider S."/>
            <person name="Fahnrich R."/>
            <person name="Lapidus A."/>
            <person name="Labuttii K."/>
            <person name="Copeland A."/>
            <person name="Glavina Del Rio T."/>
            <person name="Nolan M."/>
            <person name="Chen F."/>
            <person name="Lucas S."/>
            <person name="Tice H."/>
            <person name="Cheng J.F."/>
            <person name="Bruce D."/>
            <person name="Goodwin L."/>
            <person name="Pitluck S."/>
            <person name="Anderson I."/>
            <person name="Pati A."/>
            <person name="Ivanova N."/>
            <person name="Mavromatis K."/>
            <person name="Chen A."/>
            <person name="Palaniappan K."/>
            <person name="D'haeseleer P."/>
            <person name="Goker M."/>
            <person name="Bristow J."/>
            <person name="Eisen J.A."/>
            <person name="Markowitz V."/>
            <person name="Hugenholtz P."/>
            <person name="Kyrpides N.C."/>
            <person name="Klenk H.P."/>
            <person name="Chain P."/>
        </authorList>
    </citation>
    <scope>NUCLEOTIDE SEQUENCE [LARGE SCALE GENOMIC DNA]</scope>
    <source>
        <strain evidence="4">ATCC 700274 / DSM 11551 / JCM 10706 / KCTC 4070 / PR3</strain>
        <strain evidence="2">PR 3</strain>
    </source>
</reference>
<evidence type="ECO:0000313" key="4">
    <source>
        <dbReference type="Proteomes" id="UP000006663"/>
    </source>
</evidence>
<dbReference type="GeneID" id="79382652"/>
<dbReference type="AlphaFoldDB" id="E4NNC3"/>
<feature type="region of interest" description="Disordered" evidence="1">
    <location>
        <begin position="1"/>
        <end position="42"/>
    </location>
</feature>